<dbReference type="VEuPathDB" id="ToxoDB:EBH_0045690"/>
<evidence type="ECO:0000313" key="2">
    <source>
        <dbReference type="EMBL" id="CDJ48390.1"/>
    </source>
</evidence>
<dbReference type="EMBL" id="HG711107">
    <property type="protein sequence ID" value="CDJ48390.1"/>
    <property type="molecule type" value="Genomic_DNA"/>
</dbReference>
<accession>U6LKR8</accession>
<evidence type="ECO:0000256" key="1">
    <source>
        <dbReference type="SAM" id="MobiDB-lite"/>
    </source>
</evidence>
<feature type="compositionally biased region" description="Polar residues" evidence="1">
    <location>
        <begin position="293"/>
        <end position="306"/>
    </location>
</feature>
<feature type="compositionally biased region" description="Polar residues" evidence="1">
    <location>
        <begin position="150"/>
        <end position="175"/>
    </location>
</feature>
<feature type="compositionally biased region" description="Polar residues" evidence="1">
    <location>
        <begin position="334"/>
        <end position="343"/>
    </location>
</feature>
<name>U6LKR8_9EIME</name>
<gene>
    <name evidence="2" type="ORF">EBH_0045690</name>
</gene>
<protein>
    <submittedName>
        <fullName evidence="2">Uncharacterized protein</fullName>
    </submittedName>
</protein>
<evidence type="ECO:0000313" key="3">
    <source>
        <dbReference type="Proteomes" id="UP000030750"/>
    </source>
</evidence>
<dbReference type="OrthoDB" id="347728at2759"/>
<feature type="region of interest" description="Disordered" evidence="1">
    <location>
        <begin position="146"/>
        <end position="217"/>
    </location>
</feature>
<reference evidence="2" key="1">
    <citation type="submission" date="2013-10" db="EMBL/GenBank/DDBJ databases">
        <title>Genomic analysis of the causative agents of coccidiosis in chickens.</title>
        <authorList>
            <person name="Reid A.J."/>
            <person name="Blake D."/>
            <person name="Billington K."/>
            <person name="Browne H."/>
            <person name="Dunn M."/>
            <person name="Hung S."/>
            <person name="Kawahara F."/>
            <person name="Miranda-Saavedra D."/>
            <person name="Mourier T."/>
            <person name="Nagra H."/>
            <person name="Otto T.D."/>
            <person name="Rawlings N."/>
            <person name="Sanchez A."/>
            <person name="Sanders M."/>
            <person name="Subramaniam C."/>
            <person name="Tay Y."/>
            <person name="Dear P."/>
            <person name="Doerig C."/>
            <person name="Gruber A."/>
            <person name="Parkinson J."/>
            <person name="Shirley M."/>
            <person name="Wan K.L."/>
            <person name="Berriman M."/>
            <person name="Tomley F."/>
            <person name="Pain A."/>
        </authorList>
    </citation>
    <scope>NUCLEOTIDE SEQUENCE [LARGE SCALE GENOMIC DNA]</scope>
    <source>
        <strain evidence="2">Houghton</strain>
    </source>
</reference>
<feature type="compositionally biased region" description="Basic residues" evidence="1">
    <location>
        <begin position="390"/>
        <end position="412"/>
    </location>
</feature>
<feature type="region of interest" description="Disordered" evidence="1">
    <location>
        <begin position="251"/>
        <end position="412"/>
    </location>
</feature>
<feature type="region of interest" description="Disordered" evidence="1">
    <location>
        <begin position="23"/>
        <end position="52"/>
    </location>
</feature>
<dbReference type="AlphaFoldDB" id="U6LKR8"/>
<sequence>MGKFKILVPCLCWRKLGSVTEPNRRQATSAGRCDQVSEGKCVEKPPPQEPVHKLEESVACGTGRSIPDFVPHERQSATKLGAKEGHNNATSAVLETAEDGNRDLALPFAAPADEKERMPETELLESDNNFIHSNISVLEEKLKYDEDGRNTSQETIPGNESRVTSSPISLMCPTSTGGGEEDHRTVVSIPSLRGGQGSQNDEKEGLNGTSITHGLQGGMDFSLTRQTVEMGMEPSGKGDHRAIVSTLAIPEAQGSRKGETEVVGATNIVREEQKAGTDCSSTTKHMEDKGKTSTEVLQADDINQSVEDGKELKAKSSKKKRKSRRNRGNRSQSEAKTGQTAGTETDVPVAGDSIVADGDSLEDGLRNKGPAGESLVPQNPLRQTEDAKPVRRHKKKKSKVKGKRRHGRTGRR</sequence>
<feature type="compositionally biased region" description="Basic residues" evidence="1">
    <location>
        <begin position="315"/>
        <end position="328"/>
    </location>
</feature>
<dbReference type="Proteomes" id="UP000030750">
    <property type="component" value="Unassembled WGS sequence"/>
</dbReference>
<organism evidence="2 3">
    <name type="scientific">Eimeria brunetti</name>
    <dbReference type="NCBI Taxonomy" id="51314"/>
    <lineage>
        <taxon>Eukaryota</taxon>
        <taxon>Sar</taxon>
        <taxon>Alveolata</taxon>
        <taxon>Apicomplexa</taxon>
        <taxon>Conoidasida</taxon>
        <taxon>Coccidia</taxon>
        <taxon>Eucoccidiorida</taxon>
        <taxon>Eimeriorina</taxon>
        <taxon>Eimeriidae</taxon>
        <taxon>Eimeria</taxon>
    </lineage>
</organism>
<reference evidence="2" key="2">
    <citation type="submission" date="2013-10" db="EMBL/GenBank/DDBJ databases">
        <authorList>
            <person name="Aslett M."/>
        </authorList>
    </citation>
    <scope>NUCLEOTIDE SEQUENCE [LARGE SCALE GENOMIC DNA]</scope>
    <source>
        <strain evidence="2">Houghton</strain>
    </source>
</reference>
<proteinExistence type="predicted"/>
<keyword evidence="3" id="KW-1185">Reference proteome</keyword>